<dbReference type="InterPro" id="IPR014044">
    <property type="entry name" value="CAP_dom"/>
</dbReference>
<evidence type="ECO:0000313" key="4">
    <source>
        <dbReference type="WBParaSite" id="EVEC_0001344501-mRNA-1"/>
    </source>
</evidence>
<proteinExistence type="predicted"/>
<accession>A0A0N4VQY8</accession>
<dbReference type="Proteomes" id="UP000274131">
    <property type="component" value="Unassembled WGS sequence"/>
</dbReference>
<name>A0A0N4VQY8_ENTVE</name>
<evidence type="ECO:0000313" key="3">
    <source>
        <dbReference type="Proteomes" id="UP000274131"/>
    </source>
</evidence>
<evidence type="ECO:0000313" key="2">
    <source>
        <dbReference type="EMBL" id="VDD97833.1"/>
    </source>
</evidence>
<dbReference type="AlphaFoldDB" id="A0A0N4VQY8"/>
<feature type="domain" description="SCP" evidence="1">
    <location>
        <begin position="67"/>
        <end position="104"/>
    </location>
</feature>
<sequence length="136" mass="15917">FFFFFCRSTSTEPELSFDEASSSLPDHHFDDELDKHMLQIITDVKYVKKRPKFVANLGEVNFQRECLDAHNVVRSKYGSQKLLWSQELADLAHTWAVKLADKGRILYPELPGNFLFFCLLLSLIHLKKCLDFLQIY</sequence>
<protein>
    <submittedName>
        <fullName evidence="4">SCP domain-containing protein</fullName>
    </submittedName>
</protein>
<dbReference type="Gene3D" id="3.40.33.10">
    <property type="entry name" value="CAP"/>
    <property type="match status" value="1"/>
</dbReference>
<dbReference type="STRING" id="51028.A0A0N4VQY8"/>
<dbReference type="SUPFAM" id="SSF55797">
    <property type="entry name" value="PR-1-like"/>
    <property type="match status" value="1"/>
</dbReference>
<dbReference type="EMBL" id="UXUI01015341">
    <property type="protein sequence ID" value="VDD97833.1"/>
    <property type="molecule type" value="Genomic_DNA"/>
</dbReference>
<dbReference type="InterPro" id="IPR035940">
    <property type="entry name" value="CAP_sf"/>
</dbReference>
<gene>
    <name evidence="2" type="ORF">EVEC_LOCUS12584</name>
</gene>
<reference evidence="2 3" key="2">
    <citation type="submission" date="2018-10" db="EMBL/GenBank/DDBJ databases">
        <authorList>
            <consortium name="Pathogen Informatics"/>
        </authorList>
    </citation>
    <scope>NUCLEOTIDE SEQUENCE [LARGE SCALE GENOMIC DNA]</scope>
</reference>
<reference evidence="4" key="1">
    <citation type="submission" date="2017-02" db="UniProtKB">
        <authorList>
            <consortium name="WormBaseParasite"/>
        </authorList>
    </citation>
    <scope>IDENTIFICATION</scope>
</reference>
<dbReference type="WBParaSite" id="EVEC_0001344501-mRNA-1">
    <property type="protein sequence ID" value="EVEC_0001344501-mRNA-1"/>
    <property type="gene ID" value="EVEC_0001344501"/>
</dbReference>
<evidence type="ECO:0000259" key="1">
    <source>
        <dbReference type="Pfam" id="PF00188"/>
    </source>
</evidence>
<dbReference type="Pfam" id="PF00188">
    <property type="entry name" value="CAP"/>
    <property type="match status" value="1"/>
</dbReference>
<dbReference type="OrthoDB" id="337038at2759"/>
<keyword evidence="3" id="KW-1185">Reference proteome</keyword>
<organism evidence="4">
    <name type="scientific">Enterobius vermicularis</name>
    <name type="common">Human pinworm</name>
    <dbReference type="NCBI Taxonomy" id="51028"/>
    <lineage>
        <taxon>Eukaryota</taxon>
        <taxon>Metazoa</taxon>
        <taxon>Ecdysozoa</taxon>
        <taxon>Nematoda</taxon>
        <taxon>Chromadorea</taxon>
        <taxon>Rhabditida</taxon>
        <taxon>Spirurina</taxon>
        <taxon>Oxyuridomorpha</taxon>
        <taxon>Oxyuroidea</taxon>
        <taxon>Oxyuridae</taxon>
        <taxon>Enterobius</taxon>
    </lineage>
</organism>